<feature type="region of interest" description="Disordered" evidence="6">
    <location>
        <begin position="271"/>
        <end position="298"/>
    </location>
</feature>
<keyword evidence="4 7" id="KW-1133">Transmembrane helix</keyword>
<dbReference type="PANTHER" id="PTHR30213:SF1">
    <property type="entry name" value="INNER MEMBRANE PROTEIN YHJD"/>
    <property type="match status" value="1"/>
</dbReference>
<dbReference type="InterPro" id="IPR017039">
    <property type="entry name" value="Virul_fac_BrkB"/>
</dbReference>
<feature type="transmembrane region" description="Helical" evidence="7">
    <location>
        <begin position="233"/>
        <end position="257"/>
    </location>
</feature>
<organism evidence="8 9">
    <name type="scientific">Opitutus terrae (strain DSM 11246 / JCM 15787 / PB90-1)</name>
    <dbReference type="NCBI Taxonomy" id="452637"/>
    <lineage>
        <taxon>Bacteria</taxon>
        <taxon>Pseudomonadati</taxon>
        <taxon>Verrucomicrobiota</taxon>
        <taxon>Opitutia</taxon>
        <taxon>Opitutales</taxon>
        <taxon>Opitutaceae</taxon>
        <taxon>Opitutus</taxon>
    </lineage>
</organism>
<dbReference type="STRING" id="452637.Oter_2225"/>
<feature type="transmembrane region" description="Helical" evidence="7">
    <location>
        <begin position="21"/>
        <end position="44"/>
    </location>
</feature>
<evidence type="ECO:0000256" key="1">
    <source>
        <dbReference type="ARBA" id="ARBA00004651"/>
    </source>
</evidence>
<evidence type="ECO:0000313" key="8">
    <source>
        <dbReference type="EMBL" id="ACB75508.1"/>
    </source>
</evidence>
<keyword evidence="9" id="KW-1185">Reference proteome</keyword>
<accession>B1ZPQ5</accession>
<name>B1ZPQ5_OPITP</name>
<evidence type="ECO:0000256" key="5">
    <source>
        <dbReference type="ARBA" id="ARBA00023136"/>
    </source>
</evidence>
<protein>
    <submittedName>
        <fullName evidence="8">Ribonuclease BN</fullName>
    </submittedName>
</protein>
<proteinExistence type="predicted"/>
<keyword evidence="2" id="KW-1003">Cell membrane</keyword>
<dbReference type="AlphaFoldDB" id="B1ZPQ5"/>
<dbReference type="PANTHER" id="PTHR30213">
    <property type="entry name" value="INNER MEMBRANE PROTEIN YHJD"/>
    <property type="match status" value="1"/>
</dbReference>
<evidence type="ECO:0000256" key="3">
    <source>
        <dbReference type="ARBA" id="ARBA00022692"/>
    </source>
</evidence>
<dbReference type="KEGG" id="ote:Oter_2225"/>
<evidence type="ECO:0000256" key="7">
    <source>
        <dbReference type="SAM" id="Phobius"/>
    </source>
</evidence>
<keyword evidence="3 7" id="KW-0812">Transmembrane</keyword>
<dbReference type="Pfam" id="PF03631">
    <property type="entry name" value="Virul_fac_BrkB"/>
    <property type="match status" value="1"/>
</dbReference>
<evidence type="ECO:0000256" key="6">
    <source>
        <dbReference type="SAM" id="MobiDB-lite"/>
    </source>
</evidence>
<evidence type="ECO:0000256" key="4">
    <source>
        <dbReference type="ARBA" id="ARBA00022989"/>
    </source>
</evidence>
<feature type="transmembrane region" description="Helical" evidence="7">
    <location>
        <begin position="206"/>
        <end position="227"/>
    </location>
</feature>
<dbReference type="Proteomes" id="UP000007013">
    <property type="component" value="Chromosome"/>
</dbReference>
<evidence type="ECO:0000313" key="9">
    <source>
        <dbReference type="Proteomes" id="UP000007013"/>
    </source>
</evidence>
<dbReference type="GO" id="GO:0005886">
    <property type="term" value="C:plasma membrane"/>
    <property type="evidence" value="ECO:0007669"/>
    <property type="project" value="UniProtKB-SubCell"/>
</dbReference>
<gene>
    <name evidence="8" type="ordered locus">Oter_2225</name>
</gene>
<feature type="transmembrane region" description="Helical" evidence="7">
    <location>
        <begin position="82"/>
        <end position="104"/>
    </location>
</feature>
<evidence type="ECO:0000256" key="2">
    <source>
        <dbReference type="ARBA" id="ARBA00022475"/>
    </source>
</evidence>
<dbReference type="PIRSF" id="PIRSF035875">
    <property type="entry name" value="RNase_BN"/>
    <property type="match status" value="1"/>
</dbReference>
<dbReference type="HOGENOM" id="CLU_045539_5_1_0"/>
<dbReference type="EMBL" id="CP001032">
    <property type="protein sequence ID" value="ACB75508.1"/>
    <property type="molecule type" value="Genomic_DNA"/>
</dbReference>
<feature type="transmembrane region" description="Helical" evidence="7">
    <location>
        <begin position="176"/>
        <end position="194"/>
    </location>
</feature>
<keyword evidence="5 7" id="KW-0472">Membrane</keyword>
<comment type="subcellular location">
    <subcellularLocation>
        <location evidence="1">Cell membrane</location>
        <topology evidence="1">Multi-pass membrane protein</topology>
    </subcellularLocation>
</comment>
<sequence>MVWETIKAYYFDKVPQLGAALAFYTTVAVAPLLVLAVAVAEIVFKEEQARRRILGEIENLVGSDASRALAQVEPPNYGSDTATFATIVSLATLMVGAVFVFVHLQDALNTIWRAPAYTGEGWLATVKRRLFSLGAVLATGFIMLVSLTLSAALTWLGENASSLAELPTGVWQTLNFTFSFGVITFLFAIIFKLLPDVEVRWRDVGTGAAVTALLFVLGKTVLGLYLARSSVTSAYGAAGSAIALLLWCYYAAQILFLGAEFTRIHARTAGGRKPLEPEKPAAKPGEASDEDVARASRP</sequence>
<dbReference type="eggNOG" id="COG1295">
    <property type="taxonomic scope" value="Bacteria"/>
</dbReference>
<reference evidence="8 9" key="1">
    <citation type="journal article" date="2011" name="J. Bacteriol.">
        <title>Genome sequence of the verrucomicrobium Opitutus terrae PB90-1, an abundant inhabitant of rice paddy soil ecosystems.</title>
        <authorList>
            <person name="van Passel M.W."/>
            <person name="Kant R."/>
            <person name="Palva A."/>
            <person name="Copeland A."/>
            <person name="Lucas S."/>
            <person name="Lapidus A."/>
            <person name="Glavina del Rio T."/>
            <person name="Pitluck S."/>
            <person name="Goltsman E."/>
            <person name="Clum A."/>
            <person name="Sun H."/>
            <person name="Schmutz J."/>
            <person name="Larimer F.W."/>
            <person name="Land M.L."/>
            <person name="Hauser L."/>
            <person name="Kyrpides N."/>
            <person name="Mikhailova N."/>
            <person name="Richardson P.P."/>
            <person name="Janssen P.H."/>
            <person name="de Vos W.M."/>
            <person name="Smidt H."/>
        </authorList>
    </citation>
    <scope>NUCLEOTIDE SEQUENCE [LARGE SCALE GENOMIC DNA]</scope>
    <source>
        <strain evidence="9">DSM 11246 / JCM 15787 / PB90-1</strain>
    </source>
</reference>
<feature type="transmembrane region" description="Helical" evidence="7">
    <location>
        <begin position="130"/>
        <end position="156"/>
    </location>
</feature>